<keyword evidence="3" id="KW-1185">Reference proteome</keyword>
<reference evidence="2 3" key="1">
    <citation type="submission" date="2018-05" db="EMBL/GenBank/DDBJ databases">
        <title>Genomic Encyclopedia of Type Strains, Phase IV (KMG-IV): sequencing the most valuable type-strain genomes for metagenomic binning, comparative biology and taxonomic classification.</title>
        <authorList>
            <person name="Goeker M."/>
        </authorList>
    </citation>
    <scope>NUCLEOTIDE SEQUENCE [LARGE SCALE GENOMIC DNA]</scope>
    <source>
        <strain evidence="2 3">DSM 18773</strain>
    </source>
</reference>
<evidence type="ECO:0000313" key="2">
    <source>
        <dbReference type="EMBL" id="PWK03920.1"/>
    </source>
</evidence>
<dbReference type="Pfam" id="PF08388">
    <property type="entry name" value="GIIM"/>
    <property type="match status" value="1"/>
</dbReference>
<dbReference type="Pfam" id="PF00078">
    <property type="entry name" value="RVT_1"/>
    <property type="match status" value="1"/>
</dbReference>
<dbReference type="PANTHER" id="PTHR34047:SF8">
    <property type="entry name" value="PROTEIN YKFC"/>
    <property type="match status" value="1"/>
</dbReference>
<dbReference type="Proteomes" id="UP000245634">
    <property type="component" value="Unassembled WGS sequence"/>
</dbReference>
<keyword evidence="2" id="KW-0808">Transferase</keyword>
<organism evidence="2 3">
    <name type="scientific">Tumebacillus permanentifrigoris</name>
    <dbReference type="NCBI Taxonomy" id="378543"/>
    <lineage>
        <taxon>Bacteria</taxon>
        <taxon>Bacillati</taxon>
        <taxon>Bacillota</taxon>
        <taxon>Bacilli</taxon>
        <taxon>Bacillales</taxon>
        <taxon>Alicyclobacillaceae</taxon>
        <taxon>Tumebacillus</taxon>
    </lineage>
</organism>
<gene>
    <name evidence="2" type="ORF">C7459_1472</name>
</gene>
<evidence type="ECO:0000313" key="3">
    <source>
        <dbReference type="Proteomes" id="UP000245634"/>
    </source>
</evidence>
<name>A0A316D3J2_9BACL</name>
<keyword evidence="2" id="KW-0695">RNA-directed DNA polymerase</keyword>
<protein>
    <submittedName>
        <fullName evidence="2">Group II intron reverse transcriptase/maturase</fullName>
    </submittedName>
</protein>
<comment type="caution">
    <text evidence="2">The sequence shown here is derived from an EMBL/GenBank/DDBJ whole genome shotgun (WGS) entry which is preliminary data.</text>
</comment>
<dbReference type="SUPFAM" id="SSF56672">
    <property type="entry name" value="DNA/RNA polymerases"/>
    <property type="match status" value="1"/>
</dbReference>
<dbReference type="NCBIfam" id="TIGR04416">
    <property type="entry name" value="group_II_RT_mat"/>
    <property type="match status" value="1"/>
</dbReference>
<dbReference type="InterPro" id="IPR030931">
    <property type="entry name" value="Group_II_RT_mat"/>
</dbReference>
<dbReference type="EMBL" id="QGGL01000047">
    <property type="protein sequence ID" value="PWK03920.1"/>
    <property type="molecule type" value="Genomic_DNA"/>
</dbReference>
<dbReference type="GO" id="GO:0003964">
    <property type="term" value="F:RNA-directed DNA polymerase activity"/>
    <property type="evidence" value="ECO:0007669"/>
    <property type="project" value="UniProtKB-KW"/>
</dbReference>
<dbReference type="InterPro" id="IPR043502">
    <property type="entry name" value="DNA/RNA_pol_sf"/>
</dbReference>
<dbReference type="PROSITE" id="PS50878">
    <property type="entry name" value="RT_POL"/>
    <property type="match status" value="1"/>
</dbReference>
<dbReference type="CDD" id="cd01651">
    <property type="entry name" value="RT_G2_intron"/>
    <property type="match status" value="1"/>
</dbReference>
<dbReference type="InterPro" id="IPR013597">
    <property type="entry name" value="Mat_intron_G2"/>
</dbReference>
<sequence length="512" mass="59714">MIISEMQSKLATWSTEHKERKFDRLLRLIANRSWLREAARITLASSGAKTPGVDGVNKHKMEKVLALELELLRHELLTGTYRPLPARRVYIPKANGKLRPLGIPCLRDRIVQRAMLMAMEPIWESDFHPVSYGFRPARSVHHAIRTIKMQLQDGNEKTNATAGRWVIEGDLASYFDTVHHRLLMKAVRKRISDQRFLALLWTIIKAGCVDRGLFRASSEGVPQGGVISPLLSNIMLHEFDQWMDTKFLSKKVRKDRWSWNFSIQKQRPIALRENRQWKPAISYCRYADDFVVVVKGTKAHAEEVREACREFLEDRLKLTLNMEKTHITHVNDGIVFLGHRVIRKRGGRGRMRIVSSIPWEKYRRFAEKLVKQLSGNYGTNTMDLVESLNRQLAGWATFYQYTDHTATIFSKVDRTVFWKLGYWLARKYKCGFRSLMREYVRSPAQGMAKIWVLKGRNSRGFYGELPLRRLITSRKGWFTWRSPAENPYILRSEKRRTIESRYSEVAFALSNA</sequence>
<dbReference type="RefSeq" id="WP_211320438.1">
    <property type="nucleotide sequence ID" value="NZ_QGGL01000047.1"/>
</dbReference>
<feature type="domain" description="Reverse transcriptase" evidence="1">
    <location>
        <begin position="72"/>
        <end position="341"/>
    </location>
</feature>
<evidence type="ECO:0000259" key="1">
    <source>
        <dbReference type="PROSITE" id="PS50878"/>
    </source>
</evidence>
<dbReference type="AlphaFoldDB" id="A0A316D3J2"/>
<dbReference type="InterPro" id="IPR051083">
    <property type="entry name" value="GrpII_Intron_Splice-Mob/Def"/>
</dbReference>
<accession>A0A316D3J2</accession>
<dbReference type="InterPro" id="IPR000477">
    <property type="entry name" value="RT_dom"/>
</dbReference>
<dbReference type="PANTHER" id="PTHR34047">
    <property type="entry name" value="NUCLEAR INTRON MATURASE 1, MITOCHONDRIAL-RELATED"/>
    <property type="match status" value="1"/>
</dbReference>
<proteinExistence type="predicted"/>
<keyword evidence="2" id="KW-0548">Nucleotidyltransferase</keyword>